<proteinExistence type="predicted"/>
<dbReference type="PANTHER" id="PTHR42647:SF22">
    <property type="entry name" value="BOI-RELATED E3 UBIQUITIN-PROTEIN LIGASE 2-RELATED"/>
    <property type="match status" value="1"/>
</dbReference>
<keyword evidence="3" id="KW-0862">Zinc</keyword>
<dbReference type="InterPro" id="IPR001841">
    <property type="entry name" value="Znf_RING"/>
</dbReference>
<keyword evidence="1" id="KW-0479">Metal-binding</keyword>
<accession>A0ABR2SMM7</accession>
<organism evidence="8 9">
    <name type="scientific">Hibiscus sabdariffa</name>
    <name type="common">roselle</name>
    <dbReference type="NCBI Taxonomy" id="183260"/>
    <lineage>
        <taxon>Eukaryota</taxon>
        <taxon>Viridiplantae</taxon>
        <taxon>Streptophyta</taxon>
        <taxon>Embryophyta</taxon>
        <taxon>Tracheophyta</taxon>
        <taxon>Spermatophyta</taxon>
        <taxon>Magnoliopsida</taxon>
        <taxon>eudicotyledons</taxon>
        <taxon>Gunneridae</taxon>
        <taxon>Pentapetalae</taxon>
        <taxon>rosids</taxon>
        <taxon>malvids</taxon>
        <taxon>Malvales</taxon>
        <taxon>Malvaceae</taxon>
        <taxon>Malvoideae</taxon>
        <taxon>Hibiscus</taxon>
    </lineage>
</organism>
<feature type="signal peptide" evidence="6">
    <location>
        <begin position="1"/>
        <end position="23"/>
    </location>
</feature>
<keyword evidence="5" id="KW-0175">Coiled coil</keyword>
<reference evidence="8 9" key="1">
    <citation type="journal article" date="2024" name="G3 (Bethesda)">
        <title>Genome assembly of Hibiscus sabdariffa L. provides insights into metabolisms of medicinal natural products.</title>
        <authorList>
            <person name="Kim T."/>
        </authorList>
    </citation>
    <scope>NUCLEOTIDE SEQUENCE [LARGE SCALE GENOMIC DNA]</scope>
    <source>
        <strain evidence="8">TK-2024</strain>
        <tissue evidence="8">Old leaves</tissue>
    </source>
</reference>
<dbReference type="InterPro" id="IPR013083">
    <property type="entry name" value="Znf_RING/FYVE/PHD"/>
</dbReference>
<evidence type="ECO:0000256" key="6">
    <source>
        <dbReference type="SAM" id="SignalP"/>
    </source>
</evidence>
<feature type="chain" id="PRO_5047443584" description="RING-type domain-containing protein" evidence="6">
    <location>
        <begin position="24"/>
        <end position="276"/>
    </location>
</feature>
<dbReference type="EMBL" id="JBBPBN010000013">
    <property type="protein sequence ID" value="KAK9026209.1"/>
    <property type="molecule type" value="Genomic_DNA"/>
</dbReference>
<dbReference type="Pfam" id="PF13920">
    <property type="entry name" value="zf-C3HC4_3"/>
    <property type="match status" value="1"/>
</dbReference>
<evidence type="ECO:0000256" key="3">
    <source>
        <dbReference type="ARBA" id="ARBA00022833"/>
    </source>
</evidence>
<dbReference type="PROSITE" id="PS50089">
    <property type="entry name" value="ZF_RING_2"/>
    <property type="match status" value="1"/>
</dbReference>
<evidence type="ECO:0000256" key="5">
    <source>
        <dbReference type="SAM" id="Coils"/>
    </source>
</evidence>
<evidence type="ECO:0000256" key="4">
    <source>
        <dbReference type="PROSITE-ProRule" id="PRU00175"/>
    </source>
</evidence>
<keyword evidence="9" id="KW-1185">Reference proteome</keyword>
<evidence type="ECO:0000313" key="8">
    <source>
        <dbReference type="EMBL" id="KAK9026209.1"/>
    </source>
</evidence>
<evidence type="ECO:0000256" key="2">
    <source>
        <dbReference type="ARBA" id="ARBA00022771"/>
    </source>
</evidence>
<gene>
    <name evidence="8" type="ORF">V6N11_039054</name>
</gene>
<dbReference type="Proteomes" id="UP001396334">
    <property type="component" value="Unassembled WGS sequence"/>
</dbReference>
<keyword evidence="6" id="KW-0732">Signal</keyword>
<dbReference type="PANTHER" id="PTHR42647">
    <property type="entry name" value="SBP (S-RIBONUCLEASE BINDING PROTEIN) FAMILY PROTEIN"/>
    <property type="match status" value="1"/>
</dbReference>
<evidence type="ECO:0000259" key="7">
    <source>
        <dbReference type="PROSITE" id="PS50089"/>
    </source>
</evidence>
<protein>
    <recommendedName>
        <fullName evidence="7">RING-type domain-containing protein</fullName>
    </recommendedName>
</protein>
<feature type="coiled-coil region" evidence="5">
    <location>
        <begin position="155"/>
        <end position="203"/>
    </location>
</feature>
<feature type="domain" description="RING-type" evidence="7">
    <location>
        <begin position="229"/>
        <end position="264"/>
    </location>
</feature>
<evidence type="ECO:0000313" key="9">
    <source>
        <dbReference type="Proteomes" id="UP001396334"/>
    </source>
</evidence>
<sequence length="276" mass="31229">MLNSKATRWLLILILMPLDSRLAAWFTTDESGSFSCIVLLGSVECLSIAIMAVQAQLCYEIMGLPFPILPSSEAGFSLQEVPSQQNAQNSASMAVSRPSDSQLEIQRQELDCFLQLQNERLKYVLREQRKQQLGIMLKSVDSKASYLMRWKEEDLARATKKRMELEACLRRVEMESHAWQRLAEANESMVMGLSKRLEQAKNRNSSSVEDEESVFHCSCDKERDKGMACKRCNSRSSCVIFLPCRHLCSCKSCEPLLVACPVCKSVKEGSIKVVWV</sequence>
<comment type="caution">
    <text evidence="8">The sequence shown here is derived from an EMBL/GenBank/DDBJ whole genome shotgun (WGS) entry which is preliminary data.</text>
</comment>
<keyword evidence="2 4" id="KW-0863">Zinc-finger</keyword>
<dbReference type="Gene3D" id="3.30.40.10">
    <property type="entry name" value="Zinc/RING finger domain, C3HC4 (zinc finger)"/>
    <property type="match status" value="1"/>
</dbReference>
<name>A0ABR2SMM7_9ROSI</name>
<evidence type="ECO:0000256" key="1">
    <source>
        <dbReference type="ARBA" id="ARBA00022723"/>
    </source>
</evidence>